<evidence type="ECO:0000256" key="1">
    <source>
        <dbReference type="SAM" id="MobiDB-lite"/>
    </source>
</evidence>
<feature type="compositionally biased region" description="Basic residues" evidence="1">
    <location>
        <begin position="1679"/>
        <end position="1691"/>
    </location>
</feature>
<feature type="compositionally biased region" description="Basic and acidic residues" evidence="1">
    <location>
        <begin position="992"/>
        <end position="1005"/>
    </location>
</feature>
<dbReference type="EMBL" id="BFEA01000044">
    <property type="protein sequence ID" value="GBG63919.1"/>
    <property type="molecule type" value="Genomic_DNA"/>
</dbReference>
<feature type="region of interest" description="Disordered" evidence="1">
    <location>
        <begin position="1520"/>
        <end position="1555"/>
    </location>
</feature>
<feature type="region of interest" description="Disordered" evidence="1">
    <location>
        <begin position="1183"/>
        <end position="1260"/>
    </location>
</feature>
<feature type="compositionally biased region" description="Basic residues" evidence="1">
    <location>
        <begin position="1837"/>
        <end position="1847"/>
    </location>
</feature>
<feature type="compositionally biased region" description="Basic residues" evidence="1">
    <location>
        <begin position="1288"/>
        <end position="1299"/>
    </location>
</feature>
<feature type="compositionally biased region" description="Acidic residues" evidence="1">
    <location>
        <begin position="1383"/>
        <end position="1396"/>
    </location>
</feature>
<feature type="region of interest" description="Disordered" evidence="1">
    <location>
        <begin position="2083"/>
        <end position="2352"/>
    </location>
</feature>
<feature type="compositionally biased region" description="Basic and acidic residues" evidence="1">
    <location>
        <begin position="2295"/>
        <end position="2305"/>
    </location>
</feature>
<feature type="region of interest" description="Disordered" evidence="1">
    <location>
        <begin position="1986"/>
        <end position="2065"/>
    </location>
</feature>
<comment type="caution">
    <text evidence="2">The sequence shown here is derived from an EMBL/GenBank/DDBJ whole genome shotgun (WGS) entry which is preliminary data.</text>
</comment>
<feature type="compositionally biased region" description="Basic and acidic residues" evidence="1">
    <location>
        <begin position="1786"/>
        <end position="1797"/>
    </location>
</feature>
<feature type="compositionally biased region" description="Basic and acidic residues" evidence="1">
    <location>
        <begin position="2273"/>
        <end position="2286"/>
    </location>
</feature>
<feature type="compositionally biased region" description="Polar residues" evidence="1">
    <location>
        <begin position="1183"/>
        <end position="1193"/>
    </location>
</feature>
<feature type="compositionally biased region" description="Basic and acidic residues" evidence="1">
    <location>
        <begin position="1219"/>
        <end position="1234"/>
    </location>
</feature>
<feature type="region of interest" description="Disordered" evidence="1">
    <location>
        <begin position="800"/>
        <end position="1016"/>
    </location>
</feature>
<dbReference type="Gramene" id="GBG63919">
    <property type="protein sequence ID" value="GBG63919"/>
    <property type="gene ID" value="CBR_g39923"/>
</dbReference>
<feature type="compositionally biased region" description="Acidic residues" evidence="1">
    <location>
        <begin position="1535"/>
        <end position="1545"/>
    </location>
</feature>
<feature type="compositionally biased region" description="Basic and acidic residues" evidence="1">
    <location>
        <begin position="1"/>
        <end position="21"/>
    </location>
</feature>
<organism evidence="2 3">
    <name type="scientific">Chara braunii</name>
    <name type="common">Braun's stonewort</name>
    <dbReference type="NCBI Taxonomy" id="69332"/>
    <lineage>
        <taxon>Eukaryota</taxon>
        <taxon>Viridiplantae</taxon>
        <taxon>Streptophyta</taxon>
        <taxon>Charophyceae</taxon>
        <taxon>Charales</taxon>
        <taxon>Characeae</taxon>
        <taxon>Chara</taxon>
    </lineage>
</organism>
<reference evidence="2 3" key="1">
    <citation type="journal article" date="2018" name="Cell">
        <title>The Chara Genome: Secondary Complexity and Implications for Plant Terrestrialization.</title>
        <authorList>
            <person name="Nishiyama T."/>
            <person name="Sakayama H."/>
            <person name="Vries J.D."/>
            <person name="Buschmann H."/>
            <person name="Saint-Marcoux D."/>
            <person name="Ullrich K.K."/>
            <person name="Haas F.B."/>
            <person name="Vanderstraeten L."/>
            <person name="Becker D."/>
            <person name="Lang D."/>
            <person name="Vosolsobe S."/>
            <person name="Rombauts S."/>
            <person name="Wilhelmsson P.K.I."/>
            <person name="Janitza P."/>
            <person name="Kern R."/>
            <person name="Heyl A."/>
            <person name="Rumpler F."/>
            <person name="Villalobos L.I.A.C."/>
            <person name="Clay J.M."/>
            <person name="Skokan R."/>
            <person name="Toyoda A."/>
            <person name="Suzuki Y."/>
            <person name="Kagoshima H."/>
            <person name="Schijlen E."/>
            <person name="Tajeshwar N."/>
            <person name="Catarino B."/>
            <person name="Hetherington A.J."/>
            <person name="Saltykova A."/>
            <person name="Bonnot C."/>
            <person name="Breuninger H."/>
            <person name="Symeonidi A."/>
            <person name="Radhakrishnan G.V."/>
            <person name="Van Nieuwerburgh F."/>
            <person name="Deforce D."/>
            <person name="Chang C."/>
            <person name="Karol K.G."/>
            <person name="Hedrich R."/>
            <person name="Ulvskov P."/>
            <person name="Glockner G."/>
            <person name="Delwiche C.F."/>
            <person name="Petrasek J."/>
            <person name="Van de Peer Y."/>
            <person name="Friml J."/>
            <person name="Beilby M."/>
            <person name="Dolan L."/>
            <person name="Kohara Y."/>
            <person name="Sugano S."/>
            <person name="Fujiyama A."/>
            <person name="Delaux P.-M."/>
            <person name="Quint M."/>
            <person name="TheiBen G."/>
            <person name="Hagemann M."/>
            <person name="Harholt J."/>
            <person name="Dunand C."/>
            <person name="Zachgo S."/>
            <person name="Langdale J."/>
            <person name="Maumus F."/>
            <person name="Straeten D.V.D."/>
            <person name="Gould S.B."/>
            <person name="Rensing S.A."/>
        </authorList>
    </citation>
    <scope>NUCLEOTIDE SEQUENCE [LARGE SCALE GENOMIC DNA]</scope>
    <source>
        <strain evidence="2 3">S276</strain>
    </source>
</reference>
<protein>
    <submittedName>
        <fullName evidence="2">Uncharacterized protein</fullName>
    </submittedName>
</protein>
<feature type="compositionally biased region" description="Basic and acidic residues" evidence="1">
    <location>
        <begin position="1418"/>
        <end position="1429"/>
    </location>
</feature>
<dbReference type="EMBL" id="BFEA01000044">
    <property type="protein sequence ID" value="GBG63918.1"/>
    <property type="molecule type" value="Genomic_DNA"/>
</dbReference>
<keyword evidence="3" id="KW-1185">Reference proteome</keyword>
<feature type="compositionally biased region" description="Basic and acidic residues" evidence="1">
    <location>
        <begin position="1523"/>
        <end position="1534"/>
    </location>
</feature>
<feature type="compositionally biased region" description="Acidic residues" evidence="1">
    <location>
        <begin position="801"/>
        <end position="816"/>
    </location>
</feature>
<dbReference type="Gramene" id="GBG63918">
    <property type="protein sequence ID" value="GBG63918"/>
    <property type="gene ID" value="CBR_g39923"/>
</dbReference>
<feature type="compositionally biased region" description="Basic and acidic residues" evidence="1">
    <location>
        <begin position="2138"/>
        <end position="2164"/>
    </location>
</feature>
<feature type="compositionally biased region" description="Basic residues" evidence="1">
    <location>
        <begin position="1602"/>
        <end position="1612"/>
    </location>
</feature>
<feature type="compositionally biased region" description="Basic and acidic residues" evidence="1">
    <location>
        <begin position="1729"/>
        <end position="1740"/>
    </location>
</feature>
<proteinExistence type="predicted"/>
<accession>A0A388K1J7</accession>
<evidence type="ECO:0000313" key="2">
    <source>
        <dbReference type="EMBL" id="GBG63918.1"/>
    </source>
</evidence>
<feature type="compositionally biased region" description="Basic and acidic residues" evidence="1">
    <location>
        <begin position="1194"/>
        <end position="1205"/>
    </location>
</feature>
<feature type="compositionally biased region" description="Basic and acidic residues" evidence="1">
    <location>
        <begin position="1300"/>
        <end position="1309"/>
    </location>
</feature>
<feature type="region of interest" description="Disordered" evidence="1">
    <location>
        <begin position="719"/>
        <end position="747"/>
    </location>
</feature>
<feature type="region of interest" description="Disordered" evidence="1">
    <location>
        <begin position="1"/>
        <end position="51"/>
    </location>
</feature>
<feature type="compositionally biased region" description="Acidic residues" evidence="1">
    <location>
        <begin position="1088"/>
        <end position="1100"/>
    </location>
</feature>
<feature type="compositionally biased region" description="Basic and acidic residues" evidence="1">
    <location>
        <begin position="1899"/>
        <end position="1918"/>
    </location>
</feature>
<feature type="compositionally biased region" description="Basic residues" evidence="1">
    <location>
        <begin position="1757"/>
        <end position="1767"/>
    </location>
</feature>
<feature type="compositionally biased region" description="Basic and acidic residues" evidence="1">
    <location>
        <begin position="2326"/>
        <end position="2337"/>
    </location>
</feature>
<feature type="region of interest" description="Disordered" evidence="1">
    <location>
        <begin position="1088"/>
        <end position="1143"/>
    </location>
</feature>
<dbReference type="Proteomes" id="UP000265515">
    <property type="component" value="Unassembled WGS sequence"/>
</dbReference>
<feature type="compositionally biased region" description="Basic and acidic residues" evidence="1">
    <location>
        <begin position="1101"/>
        <end position="1110"/>
    </location>
</feature>
<feature type="compositionally biased region" description="Basic and acidic residues" evidence="1">
    <location>
        <begin position="1643"/>
        <end position="1663"/>
    </location>
</feature>
<feature type="compositionally biased region" description="Polar residues" evidence="1">
    <location>
        <begin position="2214"/>
        <end position="2227"/>
    </location>
</feature>
<feature type="region of interest" description="Disordered" evidence="1">
    <location>
        <begin position="1273"/>
        <end position="1396"/>
    </location>
</feature>
<feature type="compositionally biased region" description="Basic residues" evidence="1">
    <location>
        <begin position="38"/>
        <end position="47"/>
    </location>
</feature>
<feature type="region of interest" description="Disordered" evidence="1">
    <location>
        <begin position="482"/>
        <end position="513"/>
    </location>
</feature>
<feature type="region of interest" description="Disordered" evidence="1">
    <location>
        <begin position="1570"/>
        <end position="1925"/>
    </location>
</feature>
<evidence type="ECO:0000313" key="3">
    <source>
        <dbReference type="Proteomes" id="UP000265515"/>
    </source>
</evidence>
<feature type="compositionally biased region" description="Acidic residues" evidence="1">
    <location>
        <begin position="937"/>
        <end position="953"/>
    </location>
</feature>
<name>A0A388K1J7_CHABU</name>
<feature type="region of interest" description="Disordered" evidence="1">
    <location>
        <begin position="1031"/>
        <end position="1075"/>
    </location>
</feature>
<feature type="compositionally biased region" description="Basic and acidic residues" evidence="1">
    <location>
        <begin position="886"/>
        <end position="936"/>
    </location>
</feature>
<feature type="compositionally biased region" description="Basic and acidic residues" evidence="1">
    <location>
        <begin position="2111"/>
        <end position="2124"/>
    </location>
</feature>
<sequence length="2370" mass="253375">MVSKRGHEGTDDEGEQGHESRTPMGKAAAKDSRGKSLSIRKTKKKRKGADQAKLMDRALRFLQTVASGLILEVGNVGERGGLSVVELRKALANAIKELPRGRLRRTLESDLSHFARILAGRVEEARTGKIATLGSDKGPDGIGRPRETSHIVEVEVENSLQKALGGEVLSNHGYKGAAMAAISAVDLVGKKVEIPPSDVNKWHRAFERLFAARRPPPFVLVVAYAEFARTVFRRAANGGGEGDELAYSERMWARCGLKSDCAATCGRDSRVVNGALRDVVVAEGVLKAVHVAVESLSAEGVAAIAAVAPAVEPLRTAVASVAKVMTGDMAAVGDGSASVSRQQQQQQQQQLKKLSRLLIKAVKSLVARVEAVIVSQKHSGGLPSPCLRIYPPSFDPLILPPTMRKRLKTALMGFSFRESFFDDAGAQANVDDGDAYGGNGGGASALLLTKENVMARNLAERVAAEIFVIRVCVEALRVRGGHGGGGGGGEGRRAAEGGGVNSSRHQQHQRQGKAIVQVRTGNGRIMDLAPLADSQEKIHSLRLIAADLFVSLLGSRCGALLDLLLAGPPGILSILRTDEQLLIQRILYEAAINGYINKIRSGGWGCKSPKRESWSDETSMVEYFKFISLTRKTTEAFRASGERSRAVALATASANAWVPPGVFYKLLASGGEAGGALPSGMPMPATSSPADLRNLSVWLVQSASEESLEMVRDLCLGSDSETPAAGREYVRGSKSSGGRKHEEDGEELFFIDRVGEKMENSENATEDNAVADSEFERAAIGMLEQARGTLNDWDPAGAQQEVEDNEDGEQEEDDDGGTARGEHEDRMITEFQAETTRAEEDGEGEGVDAMQAAKKGSEKKSKVYSGIRKPSLGSETKRGKGRRRRESAGKQDAERRREEEGEDNRGVKKEGERESRESGDEKGKGENLSEDGKGKEGEEELKGEEEGDEEDVDLVGTGGTQTKPSNRLGFVNKASNTDEEQQMVAENVGDLTVEKEDKSGREVGAKDSLLSGLVMGGHEPVGRVEMVPALEHRVSREQGAGGKSGDRESDEQSFGKTEVKSLEVKKRGKESKQGSTLLNFLKKGVENDDDDVEDEIGVDEIGEKTEDGKGSAELLDGHGTVKKRKRSLEGERKVRSRNDSKVAQISEAEKVVTSEKGGVSSSIAPELGASALVEQCDANENDMATSLAATTSERTSKKSLKETNARRVSGLGTDDDGMVFEHQRREVDKDHGELCGEPSSTGKHELQSGNWMGSGDGCEAMEDTAVTGEEGKEVTDFADDPFPLASSGKKHQSRRKAKMGSREKLKASDPRLSGSWRIGEVSAGEDKGVDKQDEEDVAMGFRQVKDAPDFATPQPFVSSGRNRETGRKLGRTSSRGLRLGEANADEEQSINEQGEDCSVDAKYSVARNLSDAMLTPSTEKDSKRAEREGWSQSSGGEKTAIMCTAGDPGLSEQEQTHSLIVGSGSQVWKRHCKETVVKGAAADVEDGAFHHREEGVIASEIICGLPASGHQVECATTAGKMGGEGKQKSHHTENDEMDVCEEDDGANDKDGDDRGEMVKAVALSRSAEKKIKKEDRLNKGAADILEVQMAADSPEESDESSRKRKESARKSKSGMSKDGTVIAVGDEEVSMVPIACPATLAADYDRSDGVAKKDEKVDAKDGENSAGMTDLPDEAESGRKRKKSARKRKSSMSKDGTAVEGCDEEVDAVHLAPVSTSPADNGKSGGVAKNDEKADVKDIKNSSGTSHLRGEEAQSSRKLKKSARKSRTGNNSAEMAEPVIIVDRPSSTERKTQKTDGAKCAVACSEVDTVEVGNGGGQGSLDEEGCMLLEDAEGSKKQKKSGRRRSCMGKDGPGAEGADEEASPSYAAFPMDSATKSDKVSKKRKSIRSDSEMYSECLPKIEADADGREGSLREKTSVDVEMEEEDAVDVQRLSFVTPSTEKGKSQSVMMTTEEAPGAVGGQPDKEEEAICLPLSFVTPCVEKEGLQSGARQHQRDSDILENGGQAGVAGVCSKEMNPEGDAVASACVKSGTSGKKRSRKSAPRTLGTIPLSLTPNLQGEEGGIPTECQVSCNEVVKMEEGPSVSLLSAKEEPQCGGSDGPAKANNEQGEGECHGGAEDARMEADGPSVRTNPTDSQPKPDADEHMQSQEGDKSGHEHVQDHPAVRRSPRGLKPAAPVAMTGRSRARYLVTSPKTRRTASAAASMSVDSEADISFSQSVEVDQQNPLASRGTRRRRGSASSSRAEEQEADGPPQVMLGIKKEASDENAPVVGLEKDVGDETGRGVDIDLSEEGEENRGKNAKSEMEEVTANLQSEEAQQDVEREEGEVGEKSDKHAAQEVPSFISPPRTRSGLVRAASPVMELSKRRKRK</sequence>
<gene>
    <name evidence="2" type="ORF">CBR_g39923</name>
</gene>
<feature type="compositionally biased region" description="Basic and acidic residues" evidence="1">
    <location>
        <begin position="1546"/>
        <end position="1555"/>
    </location>
</feature>
<feature type="compositionally biased region" description="Basic and acidic residues" evidence="1">
    <location>
        <begin position="1127"/>
        <end position="1140"/>
    </location>
</feature>
<feature type="region of interest" description="Disordered" evidence="1">
    <location>
        <begin position="1410"/>
        <end position="1439"/>
    </location>
</feature>